<reference evidence="2" key="2">
    <citation type="submission" date="2021-04" db="EMBL/GenBank/DDBJ databases">
        <authorList>
            <person name="Gilroy R."/>
        </authorList>
    </citation>
    <scope>NUCLEOTIDE SEQUENCE</scope>
    <source>
        <strain evidence="2">ChiGjej3B3-11674</strain>
    </source>
</reference>
<evidence type="ECO:0000256" key="1">
    <source>
        <dbReference type="SAM" id="SignalP"/>
    </source>
</evidence>
<evidence type="ECO:0000313" key="2">
    <source>
        <dbReference type="EMBL" id="HJD34389.1"/>
    </source>
</evidence>
<name>A0A9D2R515_9FIRM</name>
<accession>A0A9D2R515</accession>
<gene>
    <name evidence="2" type="ORF">H9911_07625</name>
</gene>
<evidence type="ECO:0000313" key="3">
    <source>
        <dbReference type="Proteomes" id="UP000823897"/>
    </source>
</evidence>
<dbReference type="SUPFAM" id="SSF49384">
    <property type="entry name" value="Carbohydrate-binding domain"/>
    <property type="match status" value="1"/>
</dbReference>
<proteinExistence type="predicted"/>
<dbReference type="AlphaFoldDB" id="A0A9D2R515"/>
<evidence type="ECO:0008006" key="4">
    <source>
        <dbReference type="Google" id="ProtNLM"/>
    </source>
</evidence>
<reference evidence="2" key="1">
    <citation type="journal article" date="2021" name="PeerJ">
        <title>Extensive microbial diversity within the chicken gut microbiome revealed by metagenomics and culture.</title>
        <authorList>
            <person name="Gilroy R."/>
            <person name="Ravi A."/>
            <person name="Getino M."/>
            <person name="Pursley I."/>
            <person name="Horton D.L."/>
            <person name="Alikhan N.F."/>
            <person name="Baker D."/>
            <person name="Gharbi K."/>
            <person name="Hall N."/>
            <person name="Watson M."/>
            <person name="Adriaenssens E.M."/>
            <person name="Foster-Nyarko E."/>
            <person name="Jarju S."/>
            <person name="Secka A."/>
            <person name="Antonio M."/>
            <person name="Oren A."/>
            <person name="Chaudhuri R.R."/>
            <person name="La Ragione R."/>
            <person name="Hildebrand F."/>
            <person name="Pallen M.J."/>
        </authorList>
    </citation>
    <scope>NUCLEOTIDE SEQUENCE</scope>
    <source>
        <strain evidence="2">ChiGjej3B3-11674</strain>
    </source>
</reference>
<dbReference type="EMBL" id="DWUV01000139">
    <property type="protein sequence ID" value="HJD34389.1"/>
    <property type="molecule type" value="Genomic_DNA"/>
</dbReference>
<protein>
    <recommendedName>
        <fullName evidence="4">Cohesin domain-containing protein</fullName>
    </recommendedName>
</protein>
<dbReference type="GO" id="GO:0030246">
    <property type="term" value="F:carbohydrate binding"/>
    <property type="evidence" value="ECO:0007669"/>
    <property type="project" value="InterPro"/>
</dbReference>
<comment type="caution">
    <text evidence="2">The sequence shown here is derived from an EMBL/GenBank/DDBJ whole genome shotgun (WGS) entry which is preliminary data.</text>
</comment>
<dbReference type="Proteomes" id="UP000823897">
    <property type="component" value="Unassembled WGS sequence"/>
</dbReference>
<keyword evidence="1" id="KW-0732">Signal</keyword>
<dbReference type="Gene3D" id="2.60.40.680">
    <property type="match status" value="1"/>
</dbReference>
<sequence length="293" mass="31952">MNIKKMSAFLLVLFLLFSNRTVTSSAAENAGIGISVSPETVQAGERVTVTVSLTDYDEEAVPIRGMQIDVTDVDESILTVEDGSYVSLINDPTAVENVAVYQQFNQLLRLLYIRWEGTLAQPYEDVFQMTFLVNPELTEAGSITLPLTAKFQTTESRVTLNDEIKISYVPAGEQPDPDVVSVDIEWGGMDYTYTEGTWNTDTHSYENSGWDDEGSGYVKVTNSGNVDTTAEFVFESDREEISGSFTDGADTVSAPLDIAAGQSRTAYLRLSGEPADDLNNTKIGTVTVKIGGE</sequence>
<dbReference type="InterPro" id="IPR008965">
    <property type="entry name" value="CBM2/CBM3_carb-bd_dom_sf"/>
</dbReference>
<feature type="chain" id="PRO_5038549793" description="Cohesin domain-containing protein" evidence="1">
    <location>
        <begin position="27"/>
        <end position="293"/>
    </location>
</feature>
<organism evidence="2 3">
    <name type="scientific">Candidatus Mediterraneibacter tabaqchaliae</name>
    <dbReference type="NCBI Taxonomy" id="2838689"/>
    <lineage>
        <taxon>Bacteria</taxon>
        <taxon>Bacillati</taxon>
        <taxon>Bacillota</taxon>
        <taxon>Clostridia</taxon>
        <taxon>Lachnospirales</taxon>
        <taxon>Lachnospiraceae</taxon>
        <taxon>Mediterraneibacter</taxon>
    </lineage>
</organism>
<feature type="signal peptide" evidence="1">
    <location>
        <begin position="1"/>
        <end position="26"/>
    </location>
</feature>